<comment type="caution">
    <text evidence="1">The sequence shown here is derived from an EMBL/GenBank/DDBJ whole genome shotgun (WGS) entry which is preliminary data.</text>
</comment>
<dbReference type="Proteomes" id="UP000037460">
    <property type="component" value="Unassembled WGS sequence"/>
</dbReference>
<proteinExistence type="predicted"/>
<evidence type="ECO:0000313" key="1">
    <source>
        <dbReference type="EMBL" id="KOO26341.1"/>
    </source>
</evidence>
<organism evidence="1 2">
    <name type="scientific">Chrysochromulina tobinii</name>
    <dbReference type="NCBI Taxonomy" id="1460289"/>
    <lineage>
        <taxon>Eukaryota</taxon>
        <taxon>Haptista</taxon>
        <taxon>Haptophyta</taxon>
        <taxon>Prymnesiophyceae</taxon>
        <taxon>Prymnesiales</taxon>
        <taxon>Chrysochromulinaceae</taxon>
        <taxon>Chrysochromulina</taxon>
    </lineage>
</organism>
<dbReference type="AlphaFoldDB" id="A0A0M0JIA3"/>
<dbReference type="EMBL" id="JWZX01002865">
    <property type="protein sequence ID" value="KOO26341.1"/>
    <property type="molecule type" value="Genomic_DNA"/>
</dbReference>
<sequence length="290" mass="31713">MEGAITAVSFQTTSGKVKAPVAYGQYELGRSSRPKNQKYPNHKGSPWSVDGMLQQVPLPGTNVHYGTAGDPGQYEPYMYEDAGTNPVHNSNQSAETRKPFDSTEVRVLRSTLFGLETPSVGQYPVFLPEKTMGQIDDNIRYPKQDANVSVFKSGSLQRPDARSKVPAGAEYSPNMGSIQPVIGNPWASSKNAADRFHEAKFKYGTGGTTEIVGPGSYVGADFEKTLLEDCQEHIRRSSALKIPFQSTSPQRPGFFMNPGQSPDIAPGCYEPLEPRLKDLMASGGDWRQVM</sequence>
<keyword evidence="2" id="KW-1185">Reference proteome</keyword>
<name>A0A0M0JIA3_9EUKA</name>
<protein>
    <submittedName>
        <fullName evidence="1">Uncharacterized protein</fullName>
    </submittedName>
</protein>
<accession>A0A0M0JIA3</accession>
<reference evidence="2" key="1">
    <citation type="journal article" date="2015" name="PLoS Genet.">
        <title>Genome Sequence and Transcriptome Analyses of Chrysochromulina tobin: Metabolic Tools for Enhanced Algal Fitness in the Prominent Order Prymnesiales (Haptophyceae).</title>
        <authorList>
            <person name="Hovde B.T."/>
            <person name="Deodato C.R."/>
            <person name="Hunsperger H.M."/>
            <person name="Ryken S.A."/>
            <person name="Yost W."/>
            <person name="Jha R.K."/>
            <person name="Patterson J."/>
            <person name="Monnat R.J. Jr."/>
            <person name="Barlow S.B."/>
            <person name="Starkenburg S.R."/>
            <person name="Cattolico R.A."/>
        </authorList>
    </citation>
    <scope>NUCLEOTIDE SEQUENCE</scope>
    <source>
        <strain evidence="2">CCMP291</strain>
    </source>
</reference>
<gene>
    <name evidence="1" type="ORF">Ctob_002240</name>
</gene>
<evidence type="ECO:0000313" key="2">
    <source>
        <dbReference type="Proteomes" id="UP000037460"/>
    </source>
</evidence>